<dbReference type="HOGENOM" id="CLU_054566_0_0_5"/>
<proteinExistence type="predicted"/>
<dbReference type="Proteomes" id="UP000001096">
    <property type="component" value="Unassembled WGS sequence"/>
</dbReference>
<dbReference type="Pfam" id="PF19459">
    <property type="entry name" value="DUF5996"/>
    <property type="match status" value="1"/>
</dbReference>
<dbReference type="EMBL" id="AGWX01000001">
    <property type="protein sequence ID" value="EKS41047.1"/>
    <property type="molecule type" value="Genomic_DNA"/>
</dbReference>
<dbReference type="InterPro" id="IPR046038">
    <property type="entry name" value="DUF5996"/>
</dbReference>
<evidence type="ECO:0000313" key="1">
    <source>
        <dbReference type="EMBL" id="EKS41047.1"/>
    </source>
</evidence>
<protein>
    <recommendedName>
        <fullName evidence="3">Ava_C0101 and related proteins</fullName>
    </recommendedName>
</protein>
<keyword evidence="2" id="KW-1185">Reference proteome</keyword>
<name>K8PEG6_9BRAD</name>
<evidence type="ECO:0008006" key="3">
    <source>
        <dbReference type="Google" id="ProtNLM"/>
    </source>
</evidence>
<evidence type="ECO:0000313" key="2">
    <source>
        <dbReference type="Proteomes" id="UP000001096"/>
    </source>
</evidence>
<dbReference type="PATRIC" id="fig|883078.3.peg.140"/>
<gene>
    <name evidence="1" type="ORF">HMPREF9695_00139</name>
</gene>
<dbReference type="eggNOG" id="ENOG502Z7SC">
    <property type="taxonomic scope" value="Bacteria"/>
</dbReference>
<reference evidence="1 2" key="1">
    <citation type="submission" date="2012-04" db="EMBL/GenBank/DDBJ databases">
        <title>The Genome Sequence of Afipia broomeae ATCC 49717.</title>
        <authorList>
            <consortium name="The Broad Institute Genome Sequencing Platform"/>
            <person name="Earl A."/>
            <person name="Ward D."/>
            <person name="Feldgarden M."/>
            <person name="Gevers D."/>
            <person name="Huys G."/>
            <person name="Walker B."/>
            <person name="Young S.K."/>
            <person name="Zeng Q."/>
            <person name="Gargeya S."/>
            <person name="Fitzgerald M."/>
            <person name="Haas B."/>
            <person name="Abouelleil A."/>
            <person name="Alvarado L."/>
            <person name="Arachchi H.M."/>
            <person name="Berlin A."/>
            <person name="Chapman S.B."/>
            <person name="Goldberg J."/>
            <person name="Griggs A."/>
            <person name="Gujja S."/>
            <person name="Hansen M."/>
            <person name="Howarth C."/>
            <person name="Imamovic A."/>
            <person name="Larimer J."/>
            <person name="McCowen C."/>
            <person name="Montmayeur A."/>
            <person name="Murphy C."/>
            <person name="Neiman D."/>
            <person name="Pearson M."/>
            <person name="Priest M."/>
            <person name="Roberts A."/>
            <person name="Saif S."/>
            <person name="Shea T."/>
            <person name="Sisk P."/>
            <person name="Sykes S."/>
            <person name="Wortman J."/>
            <person name="Nusbaum C."/>
            <person name="Birren B."/>
        </authorList>
    </citation>
    <scope>NUCLEOTIDE SEQUENCE [LARGE SCALE GENOMIC DNA]</scope>
    <source>
        <strain evidence="1 2">ATCC 49717</strain>
    </source>
</reference>
<accession>K8PEG6</accession>
<sequence>MSGRVWGVGMTQIDTFGRAWPALPFIGWQDTCATLHMWTQVVGKIRLALEPMVNHWWQVPLYVTATGLTTSPMPYQSRSLQIDFDFCRHALVITTSDPQRAEFALTPMPVAEFYDRTMQLLRDLGFEIAIWTMPVEVADAIPFEKDRRHKSYDADAAQRFWRVLVQTDRVMKQFRSGFIGKVSPVHFFWGSFDMAVTRFSGRTAPPHPGGMPNLGDWVAVEAYSHEVSSCGFWPGNGGFGKAAFYSYAYPAPEGFAAAPLRPPQASFDPNLQEFVLDYDAVRMSADPDAMLLAFFQSTYEAAANAGKWDRAALERA</sequence>
<dbReference type="AlphaFoldDB" id="K8PEG6"/>
<comment type="caution">
    <text evidence="1">The sequence shown here is derived from an EMBL/GenBank/DDBJ whole genome shotgun (WGS) entry which is preliminary data.</text>
</comment>
<organism evidence="1 2">
    <name type="scientific">Afipia broomeae ATCC 49717</name>
    <dbReference type="NCBI Taxonomy" id="883078"/>
    <lineage>
        <taxon>Bacteria</taxon>
        <taxon>Pseudomonadati</taxon>
        <taxon>Pseudomonadota</taxon>
        <taxon>Alphaproteobacteria</taxon>
        <taxon>Hyphomicrobiales</taxon>
        <taxon>Nitrobacteraceae</taxon>
        <taxon>Afipia</taxon>
    </lineage>
</organism>